<dbReference type="SUPFAM" id="SSF81383">
    <property type="entry name" value="F-box domain"/>
    <property type="match status" value="1"/>
</dbReference>
<dbReference type="EMBL" id="KV418055">
    <property type="protein sequence ID" value="KZP03495.1"/>
    <property type="molecule type" value="Genomic_DNA"/>
</dbReference>
<dbReference type="InterPro" id="IPR055312">
    <property type="entry name" value="FBL15-like"/>
</dbReference>
<accession>A0A167U167</accession>
<feature type="region of interest" description="Disordered" evidence="1">
    <location>
        <begin position="456"/>
        <end position="487"/>
    </location>
</feature>
<dbReference type="PANTHER" id="PTHR34709">
    <property type="entry name" value="OS10G0396666 PROTEIN"/>
    <property type="match status" value="1"/>
</dbReference>
<dbReference type="STRING" id="436010.A0A167U167"/>
<organism evidence="2 3">
    <name type="scientific">Athelia psychrophila</name>
    <dbReference type="NCBI Taxonomy" id="1759441"/>
    <lineage>
        <taxon>Eukaryota</taxon>
        <taxon>Fungi</taxon>
        <taxon>Dikarya</taxon>
        <taxon>Basidiomycota</taxon>
        <taxon>Agaricomycotina</taxon>
        <taxon>Agaricomycetes</taxon>
        <taxon>Agaricomycetidae</taxon>
        <taxon>Atheliales</taxon>
        <taxon>Atheliaceae</taxon>
        <taxon>Athelia</taxon>
    </lineage>
</organism>
<dbReference type="PANTHER" id="PTHR34709:SF57">
    <property type="entry name" value="F-BOX DOMAIN-CONTAINING PROTEIN"/>
    <property type="match status" value="1"/>
</dbReference>
<keyword evidence="3" id="KW-1185">Reference proteome</keyword>
<sequence length="487" mass="54891">MAKTVVKSGDTNQDAARFTVGAATIAIDALPNELLALIFTMGATFEPRRMPPSYMTWHFALAASSISRHWRDVAISCPQLWSHLCFTADTRRDTLFANVFLPRSCAYPLEISVRPGIAGSMHPVLMIILPHCARWRRLYVRPRGDADLELILLHTRDISVPLLQHIVILCPTIHPSQYHARGLTEHTRHALPFISGAPALISVRLRALCVKCGPPLTNLTSFEFDSALTPITLTHSDLESMVVASPALRVLRLRLAAYIKSGGTITMSSLRQLSLRFEGCEYPGPNMRLFASMHAPTLEILELHCLQDCDMDTLWFCCQKFPDYPRPQTLKLFHVDSARTLESSYETLFEVFPTITSLYINHNSAYVKPVLSQLPALRSLTYNCMPLRSNACSTGPAQYKYINCIPWILGHVQDCHGTSRAMQSVRIGYSARRNRREEDYQRLRDLVDLVELADEDDSLQDSWSSDDGEEGEGRWSEEWGDVEWGAI</sequence>
<feature type="compositionally biased region" description="Acidic residues" evidence="1">
    <location>
        <begin position="456"/>
        <end position="470"/>
    </location>
</feature>
<dbReference type="InterPro" id="IPR032675">
    <property type="entry name" value="LRR_dom_sf"/>
</dbReference>
<evidence type="ECO:0000256" key="1">
    <source>
        <dbReference type="SAM" id="MobiDB-lite"/>
    </source>
</evidence>
<dbReference type="Gene3D" id="1.20.1280.50">
    <property type="match status" value="1"/>
</dbReference>
<evidence type="ECO:0000313" key="3">
    <source>
        <dbReference type="Proteomes" id="UP000076532"/>
    </source>
</evidence>
<dbReference type="SUPFAM" id="SSF52047">
    <property type="entry name" value="RNI-like"/>
    <property type="match status" value="1"/>
</dbReference>
<reference evidence="2 3" key="1">
    <citation type="journal article" date="2016" name="Mol. Biol. Evol.">
        <title>Comparative Genomics of Early-Diverging Mushroom-Forming Fungi Provides Insights into the Origins of Lignocellulose Decay Capabilities.</title>
        <authorList>
            <person name="Nagy L.G."/>
            <person name="Riley R."/>
            <person name="Tritt A."/>
            <person name="Adam C."/>
            <person name="Daum C."/>
            <person name="Floudas D."/>
            <person name="Sun H."/>
            <person name="Yadav J.S."/>
            <person name="Pangilinan J."/>
            <person name="Larsson K.H."/>
            <person name="Matsuura K."/>
            <person name="Barry K."/>
            <person name="Labutti K."/>
            <person name="Kuo R."/>
            <person name="Ohm R.A."/>
            <person name="Bhattacharya S.S."/>
            <person name="Shirouzu T."/>
            <person name="Yoshinaga Y."/>
            <person name="Martin F.M."/>
            <person name="Grigoriev I.V."/>
            <person name="Hibbett D.S."/>
        </authorList>
    </citation>
    <scope>NUCLEOTIDE SEQUENCE [LARGE SCALE GENOMIC DNA]</scope>
    <source>
        <strain evidence="2 3">CBS 109695</strain>
    </source>
</reference>
<dbReference type="OrthoDB" id="3172239at2759"/>
<gene>
    <name evidence="2" type="ORF">FIBSPDRAFT_879415</name>
</gene>
<protein>
    <submittedName>
        <fullName evidence="2">Uncharacterized protein</fullName>
    </submittedName>
</protein>
<dbReference type="AlphaFoldDB" id="A0A167U167"/>
<dbReference type="Proteomes" id="UP000076532">
    <property type="component" value="Unassembled WGS sequence"/>
</dbReference>
<dbReference type="InterPro" id="IPR036047">
    <property type="entry name" value="F-box-like_dom_sf"/>
</dbReference>
<evidence type="ECO:0000313" key="2">
    <source>
        <dbReference type="EMBL" id="KZP03495.1"/>
    </source>
</evidence>
<dbReference type="Gene3D" id="3.80.10.10">
    <property type="entry name" value="Ribonuclease Inhibitor"/>
    <property type="match status" value="1"/>
</dbReference>
<proteinExistence type="predicted"/>
<name>A0A167U167_9AGAM</name>